<evidence type="ECO:0000256" key="2">
    <source>
        <dbReference type="ARBA" id="ARBA00022475"/>
    </source>
</evidence>
<evidence type="ECO:0000259" key="8">
    <source>
        <dbReference type="Pfam" id="PF10412"/>
    </source>
</evidence>
<reference evidence="9 10" key="1">
    <citation type="submission" date="2024-09" db="EMBL/GenBank/DDBJ databases">
        <authorList>
            <person name="Sun Q."/>
            <person name="Mori K."/>
        </authorList>
    </citation>
    <scope>NUCLEOTIDE SEQUENCE [LARGE SCALE GENOMIC DNA]</scope>
    <source>
        <strain evidence="9 10">CCM 7706</strain>
    </source>
</reference>
<feature type="transmembrane region" description="Helical" evidence="7">
    <location>
        <begin position="133"/>
        <end position="153"/>
    </location>
</feature>
<feature type="compositionally biased region" description="Basic and acidic residues" evidence="6">
    <location>
        <begin position="633"/>
        <end position="653"/>
    </location>
</feature>
<feature type="region of interest" description="Disordered" evidence="6">
    <location>
        <begin position="630"/>
        <end position="808"/>
    </location>
</feature>
<dbReference type="CDD" id="cd01127">
    <property type="entry name" value="TrwB_TraG_TraD_VirD4"/>
    <property type="match status" value="1"/>
</dbReference>
<feature type="compositionally biased region" description="Basic and acidic residues" evidence="6">
    <location>
        <begin position="759"/>
        <end position="801"/>
    </location>
</feature>
<evidence type="ECO:0000256" key="4">
    <source>
        <dbReference type="ARBA" id="ARBA00022989"/>
    </source>
</evidence>
<dbReference type="InterPro" id="IPR019476">
    <property type="entry name" value="T4SS_TraD_DNA-bd"/>
</dbReference>
<evidence type="ECO:0000256" key="1">
    <source>
        <dbReference type="ARBA" id="ARBA00004651"/>
    </source>
</evidence>
<dbReference type="PANTHER" id="PTHR37937">
    <property type="entry name" value="CONJUGATIVE TRANSFER: DNA TRANSPORT"/>
    <property type="match status" value="1"/>
</dbReference>
<organism evidence="9 10">
    <name type="scientific">Novosphingobium soli</name>
    <dbReference type="NCBI Taxonomy" id="574956"/>
    <lineage>
        <taxon>Bacteria</taxon>
        <taxon>Pseudomonadati</taxon>
        <taxon>Pseudomonadota</taxon>
        <taxon>Alphaproteobacteria</taxon>
        <taxon>Sphingomonadales</taxon>
        <taxon>Sphingomonadaceae</taxon>
        <taxon>Novosphingobium</taxon>
    </lineage>
</organism>
<keyword evidence="4 7" id="KW-1133">Transmembrane helix</keyword>
<feature type="transmembrane region" description="Helical" evidence="7">
    <location>
        <begin position="53"/>
        <end position="73"/>
    </location>
</feature>
<comment type="subcellular location">
    <subcellularLocation>
        <location evidence="1">Cell membrane</location>
        <topology evidence="1">Multi-pass membrane protein</topology>
    </subcellularLocation>
</comment>
<keyword evidence="9" id="KW-0238">DNA-binding</keyword>
<dbReference type="GO" id="GO:0003677">
    <property type="term" value="F:DNA binding"/>
    <property type="evidence" value="ECO:0007669"/>
    <property type="project" value="UniProtKB-KW"/>
</dbReference>
<dbReference type="Proteomes" id="UP001589798">
    <property type="component" value="Unassembled WGS sequence"/>
</dbReference>
<protein>
    <submittedName>
        <fullName evidence="9">Type IV secretion system DNA-binding domain-containing protein</fullName>
    </submittedName>
</protein>
<dbReference type="InterPro" id="IPR027417">
    <property type="entry name" value="P-loop_NTPase"/>
</dbReference>
<evidence type="ECO:0000313" key="10">
    <source>
        <dbReference type="Proteomes" id="UP001589798"/>
    </source>
</evidence>
<evidence type="ECO:0000256" key="3">
    <source>
        <dbReference type="ARBA" id="ARBA00022692"/>
    </source>
</evidence>
<sequence>MPEQDIRFSKKAATIEHHSARGKVVRNSGNFTRGSQLFSHELMMTWAGVRVPILTWLGTSAVLFSVIWFFYFAEHEFQLVCMKIYAEVWGWVGLNPHKPIHLTLPDGSIKLGQMSWVPYHSAVVEAWGKFMRLLMASGLGSVFICAPLTVWFVDYSRKRGTDILKERHERGALLIGRDKLAEEIVRHNREEFRKECAARKPAAAPDKVLKLPMRERVRRDFHVPYRLATVPYPWRLEQSHAMFIGTTGAGKTTELKKLVTQARARGHRCVIFDLTGSFVESFYNPETDTILNTMDRRCRPWTIFSDCDNYAEFLSAATALIPSGHNAEDDFWQKAARTLFVEMCMKLIQRKATSNGALAYHLMQADLKTISQELENTVAAPLVATQAAKMAESIRATFNTHANALRFLPDPMPGEEGFSINRWMAEEGGEGAILFITSTHPDLVLNRPLLTLWMDLAVNALFRIGRTRNLRTWFLLDEVHALHRLPAIEHGLQTARAVGGAFVLGIHSFGKLAETYGENGAINLGSLARTKLILTTSDIETAKRCADFIGSREVRQMDEAYSYGYNNSRDASTITPRKEVQHLVMPDDIKELPSLHGFVKFPDGFPAAKIALTWKDYPRVADGFQRVGAMRASEYKPDDDGDEPKGEEGRESDAPQNEPEQVREPGERTPAEEPGAEQMPSEAELKVEALRSAFTRDEGEKIDTKASVPPASDLSKVWASGFKSENDRRGPGQASDQEEKDSERLPLNSSDAQRLQASDQRKETDRPGAAKRDQESLIAREEREGIGITEEEHRDHRHDAGDDFGMEM</sequence>
<keyword evidence="5 7" id="KW-0472">Membrane</keyword>
<comment type="caution">
    <text evidence="9">The sequence shown here is derived from an EMBL/GenBank/DDBJ whole genome shotgun (WGS) entry which is preliminary data.</text>
</comment>
<evidence type="ECO:0000313" key="9">
    <source>
        <dbReference type="EMBL" id="MFC0205313.1"/>
    </source>
</evidence>
<proteinExistence type="predicted"/>
<dbReference type="Pfam" id="PF10412">
    <property type="entry name" value="TrwB_AAD_bind"/>
    <property type="match status" value="1"/>
</dbReference>
<dbReference type="Gene3D" id="3.40.50.300">
    <property type="entry name" value="P-loop containing nucleotide triphosphate hydrolases"/>
    <property type="match status" value="2"/>
</dbReference>
<feature type="domain" description="Type IV secretion system coupling protein TraD DNA-binding" evidence="8">
    <location>
        <begin position="225"/>
        <end position="613"/>
    </location>
</feature>
<feature type="compositionally biased region" description="Polar residues" evidence="6">
    <location>
        <begin position="747"/>
        <end position="758"/>
    </location>
</feature>
<dbReference type="PANTHER" id="PTHR37937:SF1">
    <property type="entry name" value="CONJUGATIVE TRANSFER: DNA TRANSPORT"/>
    <property type="match status" value="1"/>
</dbReference>
<evidence type="ECO:0000256" key="5">
    <source>
        <dbReference type="ARBA" id="ARBA00023136"/>
    </source>
</evidence>
<keyword evidence="10" id="KW-1185">Reference proteome</keyword>
<name>A0ABV6CY44_9SPHN</name>
<accession>A0ABV6CY44</accession>
<dbReference type="RefSeq" id="WP_379488049.1">
    <property type="nucleotide sequence ID" value="NZ_JBHLWK010000016.1"/>
</dbReference>
<dbReference type="InterPro" id="IPR051539">
    <property type="entry name" value="T4SS-coupling_protein"/>
</dbReference>
<evidence type="ECO:0000256" key="6">
    <source>
        <dbReference type="SAM" id="MobiDB-lite"/>
    </source>
</evidence>
<gene>
    <name evidence="9" type="ORF">ACFFJC_13665</name>
</gene>
<dbReference type="EMBL" id="JBHLWK010000016">
    <property type="protein sequence ID" value="MFC0205313.1"/>
    <property type="molecule type" value="Genomic_DNA"/>
</dbReference>
<keyword evidence="3 7" id="KW-0812">Transmembrane</keyword>
<keyword evidence="2" id="KW-1003">Cell membrane</keyword>
<dbReference type="SUPFAM" id="SSF52540">
    <property type="entry name" value="P-loop containing nucleoside triphosphate hydrolases"/>
    <property type="match status" value="1"/>
</dbReference>
<evidence type="ECO:0000256" key="7">
    <source>
        <dbReference type="SAM" id="Phobius"/>
    </source>
</evidence>
<feature type="compositionally biased region" description="Basic and acidic residues" evidence="6">
    <location>
        <begin position="683"/>
        <end position="704"/>
    </location>
</feature>
<feature type="compositionally biased region" description="Basic and acidic residues" evidence="6">
    <location>
        <begin position="660"/>
        <end position="671"/>
    </location>
</feature>